<evidence type="ECO:0000313" key="2">
    <source>
        <dbReference type="Proteomes" id="UP000003598"/>
    </source>
</evidence>
<sequence>MQTILKEVYPYRTLLKELIPILKKRNVMAFQKKMMKIMELENNKRDLSSIKECHDAYTDFVESLRRSFSSPEYESNASGGVLEKCIHSIHSHSKEEIQALMDVVKRTTNIQKWKEDAMRYLGSFLEHSEKYYPVMFFIQVGDITIPHAIDFMIDTIDVDSVHVDFSKSFNLLNDMLLLPVGLCNMDLTEDFNIFPNATTGMKGINGLSEFAKLPDGLKIEKLSDYGVIEKYLANCFNSHVRNGIAHDNTIFYTDTQMVEYYYKMNDNETYEDYRLIDVAIMTFVNTLHVMEMFVLLNTISKKL</sequence>
<keyword evidence="2" id="KW-1185">Reference proteome</keyword>
<dbReference type="EMBL" id="AFFY01000058">
    <property type="protein sequence ID" value="EHG98678.1"/>
    <property type="molecule type" value="Genomic_DNA"/>
</dbReference>
<dbReference type="AlphaFoldDB" id="G5SVM3"/>
<dbReference type="Proteomes" id="UP000003598">
    <property type="component" value="Unassembled WGS sequence"/>
</dbReference>
<dbReference type="PATRIC" id="fig|762968.3.peg.3032"/>
<name>G5SVM3_9BACT</name>
<protein>
    <submittedName>
        <fullName evidence="1">Uncharacterized protein</fullName>
    </submittedName>
</protein>
<reference evidence="1 2" key="1">
    <citation type="submission" date="2011-03" db="EMBL/GenBank/DDBJ databases">
        <authorList>
            <person name="Weinstock G."/>
            <person name="Sodergren E."/>
            <person name="Clifton S."/>
            <person name="Fulton L."/>
            <person name="Fulton B."/>
            <person name="Courtney L."/>
            <person name="Fronick C."/>
            <person name="Harrison M."/>
            <person name="Strong C."/>
            <person name="Farmer C."/>
            <person name="Delahaunty K."/>
            <person name="Markovic C."/>
            <person name="Hall O."/>
            <person name="Minx P."/>
            <person name="Tomlinson C."/>
            <person name="Mitreva M."/>
            <person name="Hou S."/>
            <person name="Chen J."/>
            <person name="Wollam A."/>
            <person name="Pepin K.H."/>
            <person name="Johnson M."/>
            <person name="Bhonagiri V."/>
            <person name="Zhang X."/>
            <person name="Suruliraj S."/>
            <person name="Warren W."/>
            <person name="Chinwalla A."/>
            <person name="Mardis E.R."/>
            <person name="Wilson R.K."/>
        </authorList>
    </citation>
    <scope>NUCLEOTIDE SEQUENCE [LARGE SCALE GENOMIC DNA]</scope>
    <source>
        <strain evidence="1 2">YIT 11840</strain>
    </source>
</reference>
<proteinExistence type="predicted"/>
<evidence type="ECO:0000313" key="1">
    <source>
        <dbReference type="EMBL" id="EHG98678.1"/>
    </source>
</evidence>
<dbReference type="STRING" id="762968.HMPREF9441_03440"/>
<organism evidence="1 2">
    <name type="scientific">Paraprevotella clara YIT 11840</name>
    <dbReference type="NCBI Taxonomy" id="762968"/>
    <lineage>
        <taxon>Bacteria</taxon>
        <taxon>Pseudomonadati</taxon>
        <taxon>Bacteroidota</taxon>
        <taxon>Bacteroidia</taxon>
        <taxon>Bacteroidales</taxon>
        <taxon>Prevotellaceae</taxon>
        <taxon>Paraprevotella</taxon>
    </lineage>
</organism>
<comment type="caution">
    <text evidence="1">The sequence shown here is derived from an EMBL/GenBank/DDBJ whole genome shotgun (WGS) entry which is preliminary data.</text>
</comment>
<accession>G5SVM3</accession>
<dbReference type="HOGENOM" id="CLU_917801_0_0_10"/>
<gene>
    <name evidence="1" type="ORF">HMPREF9441_03440</name>
</gene>